<evidence type="ECO:0000313" key="1">
    <source>
        <dbReference type="EMBL" id="KAI3819843.1"/>
    </source>
</evidence>
<comment type="caution">
    <text evidence="1">The sequence shown here is derived from an EMBL/GenBank/DDBJ whole genome shotgun (WGS) entry which is preliminary data.</text>
</comment>
<dbReference type="EMBL" id="CM042021">
    <property type="protein sequence ID" value="KAI3819843.1"/>
    <property type="molecule type" value="Genomic_DNA"/>
</dbReference>
<proteinExistence type="predicted"/>
<accession>A0ACB9JJJ9</accession>
<name>A0ACB9JJJ9_9ASTR</name>
<organism evidence="1 2">
    <name type="scientific">Smallanthus sonchifolius</name>
    <dbReference type="NCBI Taxonomy" id="185202"/>
    <lineage>
        <taxon>Eukaryota</taxon>
        <taxon>Viridiplantae</taxon>
        <taxon>Streptophyta</taxon>
        <taxon>Embryophyta</taxon>
        <taxon>Tracheophyta</taxon>
        <taxon>Spermatophyta</taxon>
        <taxon>Magnoliopsida</taxon>
        <taxon>eudicotyledons</taxon>
        <taxon>Gunneridae</taxon>
        <taxon>Pentapetalae</taxon>
        <taxon>asterids</taxon>
        <taxon>campanulids</taxon>
        <taxon>Asterales</taxon>
        <taxon>Asteraceae</taxon>
        <taxon>Asteroideae</taxon>
        <taxon>Heliantheae alliance</taxon>
        <taxon>Millerieae</taxon>
        <taxon>Smallanthus</taxon>
    </lineage>
</organism>
<sequence>MMKLRTQHSVESMSDKSILEKVFGRSSVRLQGWGRDPASASNTMGTTQKSKCPTFEELVNELETLKDLAPG</sequence>
<reference evidence="1 2" key="2">
    <citation type="journal article" date="2022" name="Mol. Ecol. Resour.">
        <title>The genomes of chicory, endive, great burdock and yacon provide insights into Asteraceae paleo-polyploidization history and plant inulin production.</title>
        <authorList>
            <person name="Fan W."/>
            <person name="Wang S."/>
            <person name="Wang H."/>
            <person name="Wang A."/>
            <person name="Jiang F."/>
            <person name="Liu H."/>
            <person name="Zhao H."/>
            <person name="Xu D."/>
            <person name="Zhang Y."/>
        </authorList>
    </citation>
    <scope>NUCLEOTIDE SEQUENCE [LARGE SCALE GENOMIC DNA]</scope>
    <source>
        <strain evidence="2">cv. Yunnan</strain>
        <tissue evidence="1">Leaves</tissue>
    </source>
</reference>
<gene>
    <name evidence="1" type="ORF">L1987_13695</name>
</gene>
<reference evidence="2" key="1">
    <citation type="journal article" date="2022" name="Mol. Ecol. Resour.">
        <title>The genomes of chicory, endive, great burdock and yacon provide insights into Asteraceae palaeo-polyploidization history and plant inulin production.</title>
        <authorList>
            <person name="Fan W."/>
            <person name="Wang S."/>
            <person name="Wang H."/>
            <person name="Wang A."/>
            <person name="Jiang F."/>
            <person name="Liu H."/>
            <person name="Zhao H."/>
            <person name="Xu D."/>
            <person name="Zhang Y."/>
        </authorList>
    </citation>
    <scope>NUCLEOTIDE SEQUENCE [LARGE SCALE GENOMIC DNA]</scope>
    <source>
        <strain evidence="2">cv. Yunnan</strain>
    </source>
</reference>
<evidence type="ECO:0000313" key="2">
    <source>
        <dbReference type="Proteomes" id="UP001056120"/>
    </source>
</evidence>
<keyword evidence="2" id="KW-1185">Reference proteome</keyword>
<dbReference type="Proteomes" id="UP001056120">
    <property type="component" value="Linkage Group LG04"/>
</dbReference>
<protein>
    <submittedName>
        <fullName evidence="1">Uncharacterized protein</fullName>
    </submittedName>
</protein>